<evidence type="ECO:0000256" key="14">
    <source>
        <dbReference type="ARBA" id="ARBA00022963"/>
    </source>
</evidence>
<evidence type="ECO:0000256" key="6">
    <source>
        <dbReference type="ARBA" id="ARBA00013179"/>
    </source>
</evidence>
<comment type="subcellular location">
    <subcellularLocation>
        <location evidence="3">Cell outer membrane</location>
        <topology evidence="3">Multi-pass membrane protein</topology>
    </subcellularLocation>
</comment>
<keyword evidence="15" id="KW-0443">Lipid metabolism</keyword>
<evidence type="ECO:0000256" key="21">
    <source>
        <dbReference type="SAM" id="SignalP"/>
    </source>
</evidence>
<feature type="binding site" description="in dimeric form" evidence="20">
    <location>
        <position position="142"/>
    </location>
    <ligand>
        <name>Ca(2+)</name>
        <dbReference type="ChEBI" id="CHEBI:29108"/>
        <label>1</label>
    </ligand>
</feature>
<dbReference type="EMBL" id="FQVT01000008">
    <property type="protein sequence ID" value="SHG28244.1"/>
    <property type="molecule type" value="Genomic_DNA"/>
</dbReference>
<dbReference type="GO" id="GO:0008970">
    <property type="term" value="F:phospholipase A1 activity"/>
    <property type="evidence" value="ECO:0007669"/>
    <property type="project" value="UniProtKB-EC"/>
</dbReference>
<keyword evidence="14" id="KW-0442">Lipid degradation</keyword>
<evidence type="ECO:0000256" key="2">
    <source>
        <dbReference type="ARBA" id="ARBA00001604"/>
    </source>
</evidence>
<feature type="signal peptide" evidence="21">
    <location>
        <begin position="1"/>
        <end position="24"/>
    </location>
</feature>
<sequence>MAQMKKKLLYTFSVLFLLSGYLNAQTRKEINDTIAKMPLFSIHKDNYFISGIPTNTEVSKKTADAKYQISFKQLLTRNTLPLDSYLYLTYTQKAFWNIYEFSSPFQEINFNPGIGLGKAIYKEDDQLAGLAAIELEHESNGRDSIYSRSWNRVTFSYHTSISPKTVLSVKAWVPFKYKDGNPELLEYVGPGEVNLSHEFKPDKLVFNLMIRKGLNWEWKGAIRSRLYYRPFEASSLYLMLEWYSGHAESLIDYSEFKSIVRFGFVIRSNELGILRAFD</sequence>
<keyword evidence="11 21" id="KW-0732">Signal</keyword>
<evidence type="ECO:0000256" key="11">
    <source>
        <dbReference type="ARBA" id="ARBA00022729"/>
    </source>
</evidence>
<evidence type="ECO:0000256" key="8">
    <source>
        <dbReference type="ARBA" id="ARBA00022452"/>
    </source>
</evidence>
<dbReference type="PRINTS" id="PR01486">
    <property type="entry name" value="PHPHLIPASEA1"/>
</dbReference>
<evidence type="ECO:0000256" key="1">
    <source>
        <dbReference type="ARBA" id="ARBA00000111"/>
    </source>
</evidence>
<dbReference type="PANTHER" id="PTHR40457">
    <property type="entry name" value="PHOSPHOLIPASE A1"/>
    <property type="match status" value="1"/>
</dbReference>
<dbReference type="GO" id="GO:0004623">
    <property type="term" value="F:phospholipase A2 activity"/>
    <property type="evidence" value="ECO:0007669"/>
    <property type="project" value="UniProtKB-EC"/>
</dbReference>
<feature type="binding site" description="in dimeric form" evidence="20">
    <location>
        <position position="102"/>
    </location>
    <ligand>
        <name>Ca(2+)</name>
        <dbReference type="ChEBI" id="CHEBI:29108"/>
        <label>1</label>
    </ligand>
</feature>
<accession>A0A1M5IIP4</accession>
<evidence type="ECO:0000256" key="7">
    <source>
        <dbReference type="ARBA" id="ARBA00013278"/>
    </source>
</evidence>
<evidence type="ECO:0000256" key="12">
    <source>
        <dbReference type="ARBA" id="ARBA00022801"/>
    </source>
</evidence>
<dbReference type="Proteomes" id="UP000183945">
    <property type="component" value="Unassembled WGS sequence"/>
</dbReference>
<keyword evidence="12" id="KW-0378">Hydrolase</keyword>
<evidence type="ECO:0000256" key="20">
    <source>
        <dbReference type="PIRSR" id="PIRSR603187-2"/>
    </source>
</evidence>
<evidence type="ECO:0000256" key="18">
    <source>
        <dbReference type="ARBA" id="ARBA00032375"/>
    </source>
</evidence>
<comment type="subunit">
    <text evidence="5">Homodimer; dimerization is reversible, and the dimeric form is the active one.</text>
</comment>
<keyword evidence="8" id="KW-1134">Transmembrane beta strand</keyword>
<keyword evidence="17" id="KW-0998">Cell outer membrane</keyword>
<evidence type="ECO:0000256" key="4">
    <source>
        <dbReference type="ARBA" id="ARBA00010525"/>
    </source>
</evidence>
<protein>
    <recommendedName>
        <fullName evidence="18">Phosphatidylcholine 1-acylhydrolase</fullName>
        <ecNumber evidence="6">3.1.1.32</ecNumber>
        <ecNumber evidence="7">3.1.1.4</ecNumber>
    </recommendedName>
</protein>
<dbReference type="Gene3D" id="2.40.230.10">
    <property type="entry name" value="Phospholipase A1"/>
    <property type="match status" value="1"/>
</dbReference>
<dbReference type="AlphaFoldDB" id="A0A1M5IIP4"/>
<evidence type="ECO:0000256" key="19">
    <source>
        <dbReference type="PIRSR" id="PIRSR603187-1"/>
    </source>
</evidence>
<dbReference type="GO" id="GO:0046872">
    <property type="term" value="F:metal ion binding"/>
    <property type="evidence" value="ECO:0007669"/>
    <property type="project" value="UniProtKB-KW"/>
</dbReference>
<evidence type="ECO:0000256" key="15">
    <source>
        <dbReference type="ARBA" id="ARBA00023098"/>
    </source>
</evidence>
<dbReference type="PANTHER" id="PTHR40457:SF1">
    <property type="entry name" value="PHOSPHOLIPASE A1"/>
    <property type="match status" value="1"/>
</dbReference>
<dbReference type="GO" id="GO:0009279">
    <property type="term" value="C:cell outer membrane"/>
    <property type="evidence" value="ECO:0007669"/>
    <property type="project" value="UniProtKB-SubCell"/>
</dbReference>
<keyword evidence="10 20" id="KW-0479">Metal-binding</keyword>
<dbReference type="GO" id="GO:0016042">
    <property type="term" value="P:lipid catabolic process"/>
    <property type="evidence" value="ECO:0007669"/>
    <property type="project" value="UniProtKB-KW"/>
</dbReference>
<dbReference type="InterPro" id="IPR003187">
    <property type="entry name" value="PLipase_A1"/>
</dbReference>
<evidence type="ECO:0000256" key="17">
    <source>
        <dbReference type="ARBA" id="ARBA00023237"/>
    </source>
</evidence>
<feature type="binding site" description="in dimeric form" evidence="20">
    <location>
        <position position="147"/>
    </location>
    <ligand>
        <name>Ca(2+)</name>
        <dbReference type="ChEBI" id="CHEBI:29108"/>
        <label>1</label>
    </ligand>
</feature>
<dbReference type="EC" id="3.1.1.4" evidence="7"/>
<keyword evidence="16" id="KW-0472">Membrane</keyword>
<keyword evidence="13 20" id="KW-0106">Calcium</keyword>
<feature type="chain" id="PRO_5013132942" description="Phosphatidylcholine 1-acylhydrolase" evidence="21">
    <location>
        <begin position="25"/>
        <end position="278"/>
    </location>
</feature>
<keyword evidence="23" id="KW-1185">Reference proteome</keyword>
<feature type="active site" description="Proton acceptor" evidence="19">
    <location>
        <position position="137"/>
    </location>
</feature>
<evidence type="ECO:0000256" key="9">
    <source>
        <dbReference type="ARBA" id="ARBA00022692"/>
    </source>
</evidence>
<evidence type="ECO:0000256" key="3">
    <source>
        <dbReference type="ARBA" id="ARBA00004571"/>
    </source>
</evidence>
<evidence type="ECO:0000313" key="22">
    <source>
        <dbReference type="EMBL" id="SHG28244.1"/>
    </source>
</evidence>
<dbReference type="EC" id="3.1.1.32" evidence="6"/>
<dbReference type="STRING" id="1073325.SAMN05444483_1084"/>
<dbReference type="InterPro" id="IPR036541">
    <property type="entry name" value="PLipase_A1_sf"/>
</dbReference>
<evidence type="ECO:0000256" key="5">
    <source>
        <dbReference type="ARBA" id="ARBA00011702"/>
    </source>
</evidence>
<reference evidence="23" key="1">
    <citation type="submission" date="2016-11" db="EMBL/GenBank/DDBJ databases">
        <authorList>
            <person name="Varghese N."/>
            <person name="Submissions S."/>
        </authorList>
    </citation>
    <scope>NUCLEOTIDE SEQUENCE [LARGE SCALE GENOMIC DNA]</scope>
    <source>
        <strain evidence="23">DSM 24579</strain>
    </source>
</reference>
<keyword evidence="9" id="KW-0812">Transmembrane</keyword>
<name>A0A1M5IIP4_SALEC</name>
<comment type="similarity">
    <text evidence="4">Belongs to the phospholipase A1 family.</text>
</comment>
<comment type="catalytic activity">
    <reaction evidence="1">
        <text>a 1,2-diacyl-sn-glycero-3-phosphocholine + H2O = a 2-acyl-sn-glycero-3-phosphocholine + a fatty acid + H(+)</text>
        <dbReference type="Rhea" id="RHEA:18689"/>
        <dbReference type="ChEBI" id="CHEBI:15377"/>
        <dbReference type="ChEBI" id="CHEBI:15378"/>
        <dbReference type="ChEBI" id="CHEBI:28868"/>
        <dbReference type="ChEBI" id="CHEBI:57643"/>
        <dbReference type="ChEBI" id="CHEBI:57875"/>
        <dbReference type="EC" id="3.1.1.32"/>
    </reaction>
</comment>
<gene>
    <name evidence="22" type="ORF">SAMN05444483_1084</name>
</gene>
<evidence type="ECO:0000313" key="23">
    <source>
        <dbReference type="Proteomes" id="UP000183945"/>
    </source>
</evidence>
<dbReference type="SUPFAM" id="SSF56931">
    <property type="entry name" value="Outer membrane phospholipase A (OMPLA)"/>
    <property type="match status" value="1"/>
</dbReference>
<evidence type="ECO:0000256" key="13">
    <source>
        <dbReference type="ARBA" id="ARBA00022837"/>
    </source>
</evidence>
<organism evidence="22 23">
    <name type="scientific">Salegentibacter echinorum</name>
    <dbReference type="NCBI Taxonomy" id="1073325"/>
    <lineage>
        <taxon>Bacteria</taxon>
        <taxon>Pseudomonadati</taxon>
        <taxon>Bacteroidota</taxon>
        <taxon>Flavobacteriia</taxon>
        <taxon>Flavobacteriales</taxon>
        <taxon>Flavobacteriaceae</taxon>
        <taxon>Salegentibacter</taxon>
    </lineage>
</organism>
<evidence type="ECO:0000256" key="16">
    <source>
        <dbReference type="ARBA" id="ARBA00023136"/>
    </source>
</evidence>
<comment type="cofactor">
    <cofactor evidence="20">
        <name>Ca(2+)</name>
        <dbReference type="ChEBI" id="CHEBI:29108"/>
    </cofactor>
    <text evidence="20">Binds 1 Ca(2+) ion per monomer.</text>
</comment>
<feature type="active site" description="Nucleophile" evidence="19">
    <location>
        <position position="139"/>
    </location>
</feature>
<comment type="catalytic activity">
    <reaction evidence="2">
        <text>a 1,2-diacyl-sn-glycero-3-phosphocholine + H2O = a 1-acyl-sn-glycero-3-phosphocholine + a fatty acid + H(+)</text>
        <dbReference type="Rhea" id="RHEA:15801"/>
        <dbReference type="ChEBI" id="CHEBI:15377"/>
        <dbReference type="ChEBI" id="CHEBI:15378"/>
        <dbReference type="ChEBI" id="CHEBI:28868"/>
        <dbReference type="ChEBI" id="CHEBI:57643"/>
        <dbReference type="ChEBI" id="CHEBI:58168"/>
        <dbReference type="EC" id="3.1.1.4"/>
    </reaction>
</comment>
<proteinExistence type="inferred from homology"/>
<dbReference type="Pfam" id="PF02253">
    <property type="entry name" value="PLA1"/>
    <property type="match status" value="1"/>
</dbReference>
<evidence type="ECO:0000256" key="10">
    <source>
        <dbReference type="ARBA" id="ARBA00022723"/>
    </source>
</evidence>